<organism evidence="10 11">
    <name type="scientific">Notechis scutatus</name>
    <name type="common">mainland tiger snake</name>
    <dbReference type="NCBI Taxonomy" id="8663"/>
    <lineage>
        <taxon>Eukaryota</taxon>
        <taxon>Metazoa</taxon>
        <taxon>Chordata</taxon>
        <taxon>Craniata</taxon>
        <taxon>Vertebrata</taxon>
        <taxon>Euteleostomi</taxon>
        <taxon>Lepidosauria</taxon>
        <taxon>Squamata</taxon>
        <taxon>Bifurcata</taxon>
        <taxon>Unidentata</taxon>
        <taxon>Episquamata</taxon>
        <taxon>Toxicofera</taxon>
        <taxon>Serpentes</taxon>
        <taxon>Colubroidea</taxon>
        <taxon>Elapidae</taxon>
        <taxon>Hydrophiinae</taxon>
        <taxon>Notechis</taxon>
    </lineage>
</organism>
<feature type="domain" description="SH3" evidence="8">
    <location>
        <begin position="625"/>
        <end position="684"/>
    </location>
</feature>
<feature type="region of interest" description="Disordered" evidence="7">
    <location>
        <begin position="142"/>
        <end position="182"/>
    </location>
</feature>
<comment type="subcellular location">
    <subcellularLocation>
        <location evidence="1">Cell junction</location>
    </subcellularLocation>
</comment>
<keyword evidence="6" id="KW-0175">Coiled coil</keyword>
<dbReference type="AlphaFoldDB" id="A0A6J1V2G9"/>
<dbReference type="FunFam" id="2.30.30.40:FF:000001">
    <property type="entry name" value="Sorbin and SH3 domain-containing protein 1 isoform 2"/>
    <property type="match status" value="1"/>
</dbReference>
<dbReference type="PRINTS" id="PR00452">
    <property type="entry name" value="SH3DOMAIN"/>
</dbReference>
<dbReference type="CDD" id="cd11921">
    <property type="entry name" value="SH3_Vinexin_1"/>
    <property type="match status" value="1"/>
</dbReference>
<feature type="coiled-coil region" evidence="6">
    <location>
        <begin position="237"/>
        <end position="268"/>
    </location>
</feature>
<keyword evidence="2 5" id="KW-0728">SH3 domain</keyword>
<dbReference type="PANTHER" id="PTHR14167:SF54">
    <property type="entry name" value="VINEXIN"/>
    <property type="match status" value="1"/>
</dbReference>
<dbReference type="InterPro" id="IPR036028">
    <property type="entry name" value="SH3-like_dom_sf"/>
</dbReference>
<keyword evidence="3" id="KW-0677">Repeat</keyword>
<feature type="domain" description="SH3" evidence="8">
    <location>
        <begin position="400"/>
        <end position="461"/>
    </location>
</feature>
<evidence type="ECO:0000259" key="9">
    <source>
        <dbReference type="PROSITE" id="PS50831"/>
    </source>
</evidence>
<feature type="compositionally biased region" description="Polar residues" evidence="7">
    <location>
        <begin position="585"/>
        <end position="610"/>
    </location>
</feature>
<feature type="compositionally biased region" description="Polar residues" evidence="7">
    <location>
        <begin position="551"/>
        <end position="573"/>
    </location>
</feature>
<dbReference type="KEGG" id="nss:113420989"/>
<dbReference type="InterPro" id="IPR035608">
    <property type="entry name" value="Vinexin_SH3_2"/>
</dbReference>
<gene>
    <name evidence="11" type="primary">SORBS3</name>
</gene>
<dbReference type="GeneID" id="113420989"/>
<evidence type="ECO:0000256" key="5">
    <source>
        <dbReference type="PROSITE-ProRule" id="PRU00192"/>
    </source>
</evidence>
<dbReference type="Pfam" id="PF00018">
    <property type="entry name" value="SH3_1"/>
    <property type="match status" value="1"/>
</dbReference>
<evidence type="ECO:0000256" key="1">
    <source>
        <dbReference type="ARBA" id="ARBA00004282"/>
    </source>
</evidence>
<dbReference type="SMART" id="SM00326">
    <property type="entry name" value="SH3"/>
    <property type="match status" value="3"/>
</dbReference>
<evidence type="ECO:0000313" key="11">
    <source>
        <dbReference type="RefSeq" id="XP_026536955.1"/>
    </source>
</evidence>
<sequence length="684" mass="76020">MNASWVPVIHSCGSNTLNFEFHDTTPRQVYNGISQPWKTTQQSSVNNWYPTWPAKEIRPLKTDPAHSSYLAGSANYPTVNGVAQPSWSATWTKDGKRREKRWVKYDGIGPVDESGMPLASRSSVDSPRDWYRSMFQQIHSKLPDSDLDWDPYKPRDHDPPELMKKNQPPLMTPSSSSRQKNGLDWRNWETADATSNEPRSIFDYEPGKSSILENPTWAKKPFTPSSARSPSPSLPIEELLEKELNQLSEELDKDIRNLEQQQQLIRKNSPAGSSACPSSLAFPGSLSPTSGVNPLARGHIPASPRMEKGSPGVTRSTWSNSLPKNGMMKAARLKFDFQAESPKELTLQKGDIVYIHKEVDKNWLEGEHHGRVGIFPANYVEVLPPTEIPKPIKVPSLQVLEYGEAVAQYNFKGDLAVELSFRKGEHICLVRRVDENWYEGRISGTNRQGIFPANYVQVVKEPRVKNSEEYPSSPGLPAHASSSPQAQAPSLGSRWQSETSPSILPNTLAPDLLASSSSSASSGFTFPISPKFENPETTTHRIQGALRAGSFSPQSRSPGKMSSGSPQPLTSVQMKDPPRPVPPLLTSQARTSIPPQNSALEAAFSPTSKPRSAPHTSRDQSPSGIQWTPYQALYHYRPQNEDELELQEGDRVDVMQQCDDGWFVGVSRRTQKFGTFPGNYVTPV</sequence>
<evidence type="ECO:0000256" key="6">
    <source>
        <dbReference type="SAM" id="Coils"/>
    </source>
</evidence>
<dbReference type="Pfam" id="PF14604">
    <property type="entry name" value="SH3_9"/>
    <property type="match status" value="2"/>
</dbReference>
<dbReference type="InterPro" id="IPR035607">
    <property type="entry name" value="Vinexin_SH3_3"/>
</dbReference>
<dbReference type="SUPFAM" id="SSF50044">
    <property type="entry name" value="SH3-domain"/>
    <property type="match status" value="3"/>
</dbReference>
<dbReference type="PROSITE" id="PS50831">
    <property type="entry name" value="SOHO"/>
    <property type="match status" value="1"/>
</dbReference>
<dbReference type="PRINTS" id="PR00499">
    <property type="entry name" value="P67PHOX"/>
</dbReference>
<feature type="compositionally biased region" description="Basic and acidic residues" evidence="7">
    <location>
        <begin position="150"/>
        <end position="164"/>
    </location>
</feature>
<evidence type="ECO:0000256" key="3">
    <source>
        <dbReference type="ARBA" id="ARBA00022737"/>
    </source>
</evidence>
<feature type="region of interest" description="Disordered" evidence="7">
    <location>
        <begin position="464"/>
        <end position="508"/>
    </location>
</feature>
<dbReference type="RefSeq" id="XP_026536955.1">
    <property type="nucleotide sequence ID" value="XM_026681170.1"/>
</dbReference>
<dbReference type="PROSITE" id="PS50002">
    <property type="entry name" value="SH3"/>
    <property type="match status" value="3"/>
</dbReference>
<dbReference type="Proteomes" id="UP000504612">
    <property type="component" value="Unplaced"/>
</dbReference>
<evidence type="ECO:0000256" key="4">
    <source>
        <dbReference type="ARBA" id="ARBA00022949"/>
    </source>
</evidence>
<evidence type="ECO:0000256" key="2">
    <source>
        <dbReference type="ARBA" id="ARBA00022443"/>
    </source>
</evidence>
<keyword evidence="4" id="KW-0965">Cell junction</keyword>
<dbReference type="CDD" id="cd11918">
    <property type="entry name" value="SH3_Vinexin_3"/>
    <property type="match status" value="1"/>
</dbReference>
<feature type="compositionally biased region" description="Low complexity" evidence="7">
    <location>
        <begin position="477"/>
        <end position="490"/>
    </location>
</feature>
<dbReference type="Pfam" id="PF02208">
    <property type="entry name" value="Sorb"/>
    <property type="match status" value="1"/>
</dbReference>
<feature type="region of interest" description="Disordered" evidence="7">
    <location>
        <begin position="299"/>
        <end position="321"/>
    </location>
</feature>
<dbReference type="CTD" id="10174"/>
<accession>A0A6J1V2G9</accession>
<evidence type="ECO:0000313" key="10">
    <source>
        <dbReference type="Proteomes" id="UP000504612"/>
    </source>
</evidence>
<feature type="region of interest" description="Disordered" evidence="7">
    <location>
        <begin position="548"/>
        <end position="625"/>
    </location>
</feature>
<proteinExistence type="predicted"/>
<dbReference type="Gene3D" id="2.30.30.40">
    <property type="entry name" value="SH3 Domains"/>
    <property type="match status" value="3"/>
</dbReference>
<keyword evidence="10" id="KW-1185">Reference proteome</keyword>
<dbReference type="InterPro" id="IPR003127">
    <property type="entry name" value="SoHo_dom"/>
</dbReference>
<dbReference type="InterPro" id="IPR035609">
    <property type="entry name" value="Vinexin_SH3_1"/>
</dbReference>
<protein>
    <submittedName>
        <fullName evidence="11">Vinexin</fullName>
    </submittedName>
</protein>
<name>A0A6J1V2G9_9SAUR</name>
<evidence type="ECO:0000256" key="7">
    <source>
        <dbReference type="SAM" id="MobiDB-lite"/>
    </source>
</evidence>
<dbReference type="InterPro" id="IPR001452">
    <property type="entry name" value="SH3_domain"/>
</dbReference>
<dbReference type="InterPro" id="IPR050384">
    <property type="entry name" value="Endophilin_SH3RF"/>
</dbReference>
<dbReference type="PANTHER" id="PTHR14167">
    <property type="entry name" value="SH3 DOMAIN-CONTAINING"/>
    <property type="match status" value="1"/>
</dbReference>
<evidence type="ECO:0000259" key="8">
    <source>
        <dbReference type="PROSITE" id="PS50002"/>
    </source>
</evidence>
<dbReference type="CDD" id="cd11924">
    <property type="entry name" value="SH3_Vinexin_2"/>
    <property type="match status" value="1"/>
</dbReference>
<dbReference type="SMART" id="SM00459">
    <property type="entry name" value="Sorb"/>
    <property type="match status" value="1"/>
</dbReference>
<dbReference type="GO" id="GO:0070161">
    <property type="term" value="C:anchoring junction"/>
    <property type="evidence" value="ECO:0007669"/>
    <property type="project" value="UniProtKB-SubCell"/>
</dbReference>
<feature type="domain" description="SoHo" evidence="9">
    <location>
        <begin position="99"/>
        <end position="161"/>
    </location>
</feature>
<reference evidence="11" key="1">
    <citation type="submission" date="2025-08" db="UniProtKB">
        <authorList>
            <consortium name="RefSeq"/>
        </authorList>
    </citation>
    <scope>IDENTIFICATION</scope>
</reference>
<feature type="domain" description="SH3" evidence="8">
    <location>
        <begin position="326"/>
        <end position="385"/>
    </location>
</feature>
<feature type="compositionally biased region" description="Polar residues" evidence="7">
    <location>
        <begin position="493"/>
        <end position="505"/>
    </location>
</feature>